<keyword evidence="3" id="KW-1185">Reference proteome</keyword>
<feature type="region of interest" description="Disordered" evidence="1">
    <location>
        <begin position="170"/>
        <end position="191"/>
    </location>
</feature>
<proteinExistence type="predicted"/>
<gene>
    <name evidence="2" type="ORF">AM593_01113</name>
</gene>
<sequence>LKGCDPQIKDSLRKELEKQTRQWLAVRQSKNIPKDIVDTYAEMTLEIITRGKTKHATEFTEFKSKEHQMAPDDVKLLMTGQHKASEVDKEYAKDPHLFKGMIDIVIGKTKRWAVDSGGQILVSDQSDKWQVDDTQPERVKFAKVYANLWNDQVFATDVNANVYSKLSQKEWSQDKQGSCRLGKTDNEELMQ</sequence>
<evidence type="ECO:0000313" key="2">
    <source>
        <dbReference type="EMBL" id="OPL33923.1"/>
    </source>
</evidence>
<organism evidence="2 3">
    <name type="scientific">Mytilus galloprovincialis</name>
    <name type="common">Mediterranean mussel</name>
    <dbReference type="NCBI Taxonomy" id="29158"/>
    <lineage>
        <taxon>Eukaryota</taxon>
        <taxon>Metazoa</taxon>
        <taxon>Spiralia</taxon>
        <taxon>Lophotrochozoa</taxon>
        <taxon>Mollusca</taxon>
        <taxon>Bivalvia</taxon>
        <taxon>Autobranchia</taxon>
        <taxon>Pteriomorphia</taxon>
        <taxon>Mytilida</taxon>
        <taxon>Mytiloidea</taxon>
        <taxon>Mytilidae</taxon>
        <taxon>Mytilinae</taxon>
        <taxon>Mytilus</taxon>
    </lineage>
</organism>
<dbReference type="AlphaFoldDB" id="A0A3L5TVT3"/>
<evidence type="ECO:0000313" key="3">
    <source>
        <dbReference type="Proteomes" id="UP000266721"/>
    </source>
</evidence>
<feature type="non-terminal residue" evidence="2">
    <location>
        <position position="1"/>
    </location>
</feature>
<dbReference type="Proteomes" id="UP000266721">
    <property type="component" value="Unassembled WGS sequence"/>
</dbReference>
<protein>
    <submittedName>
        <fullName evidence="2">Uncharacterized protein</fullName>
    </submittedName>
</protein>
<dbReference type="EMBL" id="KV581144">
    <property type="protein sequence ID" value="OPL33923.1"/>
    <property type="molecule type" value="Genomic_DNA"/>
</dbReference>
<reference evidence="2 3" key="1">
    <citation type="journal article" date="2016" name="PLoS ONE">
        <title>A First Insight into the Genome of the Filter-Feeder Mussel Mytilus galloprovincialis.</title>
        <authorList>
            <person name="Murgarella M."/>
            <person name="Puiu D."/>
            <person name="Novoa B."/>
            <person name="Figueras A."/>
            <person name="Posada D."/>
            <person name="Canchaya C."/>
        </authorList>
    </citation>
    <scope>NUCLEOTIDE SEQUENCE [LARGE SCALE GENOMIC DNA]</scope>
    <source>
        <tissue evidence="2">Muscle</tissue>
    </source>
</reference>
<feature type="compositionally biased region" description="Basic and acidic residues" evidence="1">
    <location>
        <begin position="182"/>
        <end position="191"/>
    </location>
</feature>
<accession>A0A3L5TVT3</accession>
<name>A0A3L5TVT3_MYTGA</name>
<evidence type="ECO:0000256" key="1">
    <source>
        <dbReference type="SAM" id="MobiDB-lite"/>
    </source>
</evidence>
<comment type="caution">
    <text evidence="2">The sequence shown here is derived from an EMBL/GenBank/DDBJ whole genome shotgun (WGS) entry which is preliminary data.</text>
</comment>